<dbReference type="EMBL" id="BMTP01000001">
    <property type="protein sequence ID" value="GGU19731.1"/>
    <property type="molecule type" value="Genomic_DNA"/>
</dbReference>
<comment type="caution">
    <text evidence="2">The sequence shown here is derived from an EMBL/GenBank/DDBJ whole genome shotgun (WGS) entry which is preliminary data.</text>
</comment>
<feature type="region of interest" description="Disordered" evidence="1">
    <location>
        <begin position="1"/>
        <end position="103"/>
    </location>
</feature>
<name>A0A918HTV0_9ACTN</name>
<organism evidence="2 3">
    <name type="scientific">Streptomyces lavendofoliae</name>
    <dbReference type="NCBI Taxonomy" id="67314"/>
    <lineage>
        <taxon>Bacteria</taxon>
        <taxon>Bacillati</taxon>
        <taxon>Actinomycetota</taxon>
        <taxon>Actinomycetes</taxon>
        <taxon>Kitasatosporales</taxon>
        <taxon>Streptomycetaceae</taxon>
        <taxon>Streptomyces</taxon>
    </lineage>
</organism>
<reference evidence="2" key="2">
    <citation type="submission" date="2020-09" db="EMBL/GenBank/DDBJ databases">
        <authorList>
            <person name="Sun Q."/>
            <person name="Ohkuma M."/>
        </authorList>
    </citation>
    <scope>NUCLEOTIDE SEQUENCE</scope>
    <source>
        <strain evidence="2">JCM 4391</strain>
    </source>
</reference>
<proteinExistence type="predicted"/>
<evidence type="ECO:0000256" key="1">
    <source>
        <dbReference type="SAM" id="MobiDB-lite"/>
    </source>
</evidence>
<gene>
    <name evidence="2" type="ORF">GCM10010274_02680</name>
</gene>
<feature type="compositionally biased region" description="Basic and acidic residues" evidence="1">
    <location>
        <begin position="25"/>
        <end position="34"/>
    </location>
</feature>
<feature type="compositionally biased region" description="Low complexity" evidence="1">
    <location>
        <begin position="59"/>
        <end position="72"/>
    </location>
</feature>
<keyword evidence="3" id="KW-1185">Reference proteome</keyword>
<reference evidence="2" key="1">
    <citation type="journal article" date="2014" name="Int. J. Syst. Evol. Microbiol.">
        <title>Complete genome sequence of Corynebacterium casei LMG S-19264T (=DSM 44701T), isolated from a smear-ripened cheese.</title>
        <authorList>
            <consortium name="US DOE Joint Genome Institute (JGI-PGF)"/>
            <person name="Walter F."/>
            <person name="Albersmeier A."/>
            <person name="Kalinowski J."/>
            <person name="Ruckert C."/>
        </authorList>
    </citation>
    <scope>NUCLEOTIDE SEQUENCE</scope>
    <source>
        <strain evidence="2">JCM 4391</strain>
    </source>
</reference>
<evidence type="ECO:0000313" key="3">
    <source>
        <dbReference type="Proteomes" id="UP000636661"/>
    </source>
</evidence>
<feature type="compositionally biased region" description="Low complexity" evidence="1">
    <location>
        <begin position="1"/>
        <end position="12"/>
    </location>
</feature>
<evidence type="ECO:0000313" key="2">
    <source>
        <dbReference type="EMBL" id="GGU19731.1"/>
    </source>
</evidence>
<sequence>MADRAPAPAAPAVTRWARGRPAGTRAEDRYDFRYVGRGGTAAPRGARDRRAPPRRAPRLRGTGTATGALRAGDPGRGVPGGRRHPWGAGAPSLTTCQLRKVGG</sequence>
<dbReference type="Proteomes" id="UP000636661">
    <property type="component" value="Unassembled WGS sequence"/>
</dbReference>
<protein>
    <submittedName>
        <fullName evidence="2">Uncharacterized protein</fullName>
    </submittedName>
</protein>
<accession>A0A918HTV0</accession>
<dbReference type="AlphaFoldDB" id="A0A918HTV0"/>